<comment type="caution">
    <text evidence="5">The sequence shown here is derived from an EMBL/GenBank/DDBJ whole genome shotgun (WGS) entry which is preliminary data.</text>
</comment>
<dbReference type="AlphaFoldDB" id="A0AA37TT74"/>
<dbReference type="Pfam" id="PF01464">
    <property type="entry name" value="SLT"/>
    <property type="match status" value="1"/>
</dbReference>
<evidence type="ECO:0000256" key="1">
    <source>
        <dbReference type="ARBA" id="ARBA00007734"/>
    </source>
</evidence>
<dbReference type="InterPro" id="IPR008258">
    <property type="entry name" value="Transglycosylase_SLT_dom_1"/>
</dbReference>
<accession>A0AA37TT74</accession>
<dbReference type="Proteomes" id="UP001157355">
    <property type="component" value="Unassembled WGS sequence"/>
</dbReference>
<proteinExistence type="inferred from homology"/>
<name>A0AA37TT74_9RHOB</name>
<dbReference type="Gene3D" id="1.10.530.10">
    <property type="match status" value="1"/>
</dbReference>
<dbReference type="PANTHER" id="PTHR37423:SF2">
    <property type="entry name" value="MEMBRANE-BOUND LYTIC MUREIN TRANSGLYCOSYLASE C"/>
    <property type="match status" value="1"/>
</dbReference>
<sequence>MRFAALVLKVTIAAGLALTSAGGADAEALKLGGKKNRSSVLKSQMALLDGRLAVEYNGSARLKPNYNKDDAAAGVDAPVKRFSGKYRGEYLEVAKAAARKHGVPEDVFLRLVQQESGWNSGAVSVKGATGLAQLMPGTAQHLGVDINDPGENLEGGARYLRMMYDRFGTWKLALAAYNAGPMAVEKHGGVPPYDETKNYVLAILG</sequence>
<evidence type="ECO:0000256" key="2">
    <source>
        <dbReference type="ARBA" id="ARBA00009387"/>
    </source>
</evidence>
<evidence type="ECO:0000313" key="6">
    <source>
        <dbReference type="Proteomes" id="UP001157355"/>
    </source>
</evidence>
<dbReference type="SUPFAM" id="SSF53955">
    <property type="entry name" value="Lysozyme-like"/>
    <property type="match status" value="1"/>
</dbReference>
<keyword evidence="3" id="KW-0732">Signal</keyword>
<comment type="similarity">
    <text evidence="2">Belongs to the virb1 family.</text>
</comment>
<reference evidence="5 6" key="1">
    <citation type="journal article" date="2014" name="Int. J. Syst. Evol. Microbiol.">
        <title>Complete genome sequence of Corynebacterium casei LMG S-19264T (=DSM 44701T), isolated from a smear-ripened cheese.</title>
        <authorList>
            <consortium name="US DOE Joint Genome Institute (JGI-PGF)"/>
            <person name="Walter F."/>
            <person name="Albersmeier A."/>
            <person name="Kalinowski J."/>
            <person name="Ruckert C."/>
        </authorList>
    </citation>
    <scope>NUCLEOTIDE SEQUENCE [LARGE SCALE GENOMIC DNA]</scope>
    <source>
        <strain evidence="5 6">NBRC 111766</strain>
    </source>
</reference>
<evidence type="ECO:0000313" key="5">
    <source>
        <dbReference type="EMBL" id="GLS87254.1"/>
    </source>
</evidence>
<evidence type="ECO:0000256" key="3">
    <source>
        <dbReference type="SAM" id="SignalP"/>
    </source>
</evidence>
<protein>
    <submittedName>
        <fullName evidence="5">Lytic transglycosylase</fullName>
    </submittedName>
</protein>
<feature type="domain" description="Transglycosylase SLT" evidence="4">
    <location>
        <begin position="93"/>
        <end position="189"/>
    </location>
</feature>
<comment type="similarity">
    <text evidence="1">Belongs to the transglycosylase Slt family.</text>
</comment>
<evidence type="ECO:0000259" key="4">
    <source>
        <dbReference type="Pfam" id="PF01464"/>
    </source>
</evidence>
<feature type="signal peptide" evidence="3">
    <location>
        <begin position="1"/>
        <end position="26"/>
    </location>
</feature>
<keyword evidence="6" id="KW-1185">Reference proteome</keyword>
<dbReference type="RefSeq" id="WP_284325423.1">
    <property type="nucleotide sequence ID" value="NZ_BSPP01000007.1"/>
</dbReference>
<dbReference type="PANTHER" id="PTHR37423">
    <property type="entry name" value="SOLUBLE LYTIC MUREIN TRANSGLYCOSYLASE-RELATED"/>
    <property type="match status" value="1"/>
</dbReference>
<dbReference type="CDD" id="cd00254">
    <property type="entry name" value="LT-like"/>
    <property type="match status" value="1"/>
</dbReference>
<gene>
    <name evidence="5" type="ORF">GCM10010873_22280</name>
</gene>
<dbReference type="EMBL" id="BSPP01000007">
    <property type="protein sequence ID" value="GLS87254.1"/>
    <property type="molecule type" value="Genomic_DNA"/>
</dbReference>
<dbReference type="InterPro" id="IPR023346">
    <property type="entry name" value="Lysozyme-like_dom_sf"/>
</dbReference>
<feature type="chain" id="PRO_5041428090" evidence="3">
    <location>
        <begin position="27"/>
        <end position="205"/>
    </location>
</feature>
<organism evidence="5 6">
    <name type="scientific">Cypionkella aquatica</name>
    <dbReference type="NCBI Taxonomy" id="1756042"/>
    <lineage>
        <taxon>Bacteria</taxon>
        <taxon>Pseudomonadati</taxon>
        <taxon>Pseudomonadota</taxon>
        <taxon>Alphaproteobacteria</taxon>
        <taxon>Rhodobacterales</taxon>
        <taxon>Paracoccaceae</taxon>
        <taxon>Cypionkella</taxon>
    </lineage>
</organism>